<feature type="compositionally biased region" description="Basic and acidic residues" evidence="1">
    <location>
        <begin position="26"/>
        <end position="42"/>
    </location>
</feature>
<organism evidence="2">
    <name type="scientific">uncultured Mycobacteriales bacterium</name>
    <dbReference type="NCBI Taxonomy" id="581187"/>
    <lineage>
        <taxon>Bacteria</taxon>
        <taxon>Bacillati</taxon>
        <taxon>Actinomycetota</taxon>
        <taxon>Actinomycetes</taxon>
        <taxon>Mycobacteriales</taxon>
        <taxon>environmental samples</taxon>
    </lineage>
</organism>
<name>A0A6J4J6Y5_9ACTN</name>
<reference evidence="2" key="1">
    <citation type="submission" date="2020-02" db="EMBL/GenBank/DDBJ databases">
        <authorList>
            <person name="Meier V. D."/>
        </authorList>
    </citation>
    <scope>NUCLEOTIDE SEQUENCE</scope>
    <source>
        <strain evidence="2">AVDCRST_MAG41</strain>
    </source>
</reference>
<dbReference type="EMBL" id="CADCTP010000267">
    <property type="protein sequence ID" value="CAA9271141.1"/>
    <property type="molecule type" value="Genomic_DNA"/>
</dbReference>
<evidence type="ECO:0000313" key="2">
    <source>
        <dbReference type="EMBL" id="CAA9271141.1"/>
    </source>
</evidence>
<proteinExistence type="predicted"/>
<sequence length="42" mass="4733">MGRAERPSRRHGRARRTGVAPMPDRSVGDRRDRCLVGVSSDR</sequence>
<accession>A0A6J4J6Y5</accession>
<dbReference type="AlphaFoldDB" id="A0A6J4J6Y5"/>
<feature type="region of interest" description="Disordered" evidence="1">
    <location>
        <begin position="1"/>
        <end position="42"/>
    </location>
</feature>
<protein>
    <submittedName>
        <fullName evidence="2">Uncharacterized protein</fullName>
    </submittedName>
</protein>
<evidence type="ECO:0000256" key="1">
    <source>
        <dbReference type="SAM" id="MobiDB-lite"/>
    </source>
</evidence>
<gene>
    <name evidence="2" type="ORF">AVDCRST_MAG41-2908</name>
</gene>